<dbReference type="Gene3D" id="3.30.1330.70">
    <property type="entry name" value="Holliday junction resolvase RusA"/>
    <property type="match status" value="1"/>
</dbReference>
<reference evidence="1 2" key="1">
    <citation type="submission" date="2019-03" db="EMBL/GenBank/DDBJ databases">
        <title>Genomic Encyclopedia of Archaeal and Bacterial Type Strains, Phase II (KMG-II): from individual species to whole genera.</title>
        <authorList>
            <person name="Goeker M."/>
        </authorList>
    </citation>
    <scope>NUCLEOTIDE SEQUENCE [LARGE SCALE GENOMIC DNA]</scope>
    <source>
        <strain evidence="1 2">DSM 24323</strain>
    </source>
</reference>
<evidence type="ECO:0000313" key="1">
    <source>
        <dbReference type="EMBL" id="TDT31125.1"/>
    </source>
</evidence>
<dbReference type="SUPFAM" id="SSF103084">
    <property type="entry name" value="Holliday junction resolvase RusA"/>
    <property type="match status" value="1"/>
</dbReference>
<dbReference type="RefSeq" id="WP_208292947.1">
    <property type="nucleotide sequence ID" value="NZ_SOAW01000002.1"/>
</dbReference>
<dbReference type="GO" id="GO:0006281">
    <property type="term" value="P:DNA repair"/>
    <property type="evidence" value="ECO:0007669"/>
    <property type="project" value="InterPro"/>
</dbReference>
<dbReference type="EMBL" id="SOAW01000002">
    <property type="protein sequence ID" value="TDT31125.1"/>
    <property type="molecule type" value="Genomic_DNA"/>
</dbReference>
<comment type="caution">
    <text evidence="1">The sequence shown here is derived from an EMBL/GenBank/DDBJ whole genome shotgun (WGS) entry which is preliminary data.</text>
</comment>
<gene>
    <name evidence="1" type="ORF">CLV29_2538</name>
</gene>
<protein>
    <submittedName>
        <fullName evidence="1">Crossover junction endodeoxyribonuclease RusA</fullName>
    </submittedName>
</protein>
<proteinExistence type="predicted"/>
<dbReference type="GO" id="GO:0006310">
    <property type="term" value="P:DNA recombination"/>
    <property type="evidence" value="ECO:0007669"/>
    <property type="project" value="InterPro"/>
</dbReference>
<organism evidence="1 2">
    <name type="scientific">Naumannella halotolerans</name>
    <dbReference type="NCBI Taxonomy" id="993414"/>
    <lineage>
        <taxon>Bacteria</taxon>
        <taxon>Bacillati</taxon>
        <taxon>Actinomycetota</taxon>
        <taxon>Actinomycetes</taxon>
        <taxon>Propionibacteriales</taxon>
        <taxon>Propionibacteriaceae</taxon>
        <taxon>Naumannella</taxon>
    </lineage>
</organism>
<evidence type="ECO:0000313" key="2">
    <source>
        <dbReference type="Proteomes" id="UP000295371"/>
    </source>
</evidence>
<sequence length="152" mass="16468">MIVTEFTVHGLPAPQGSKRHVGRGIMIESSKNVKPWREAVKHAALDAIDGNSPVEGQIRLSIVFWMPRPKSHYGTGRNASVLKSSAPFWCARTPDLSKLVRSTEDALTDAGVWRDDAQVVHLNVSKVYTEGAPAAVITVELHLNDHPLGGAA</sequence>
<keyword evidence="2" id="KW-1185">Reference proteome</keyword>
<dbReference type="InterPro" id="IPR036614">
    <property type="entry name" value="RusA-like_sf"/>
</dbReference>
<dbReference type="GO" id="GO:0000287">
    <property type="term" value="F:magnesium ion binding"/>
    <property type="evidence" value="ECO:0007669"/>
    <property type="project" value="InterPro"/>
</dbReference>
<dbReference type="Pfam" id="PF05866">
    <property type="entry name" value="RusA"/>
    <property type="match status" value="1"/>
</dbReference>
<dbReference type="Proteomes" id="UP000295371">
    <property type="component" value="Unassembled WGS sequence"/>
</dbReference>
<dbReference type="InterPro" id="IPR008822">
    <property type="entry name" value="Endonuclease_RusA-like"/>
</dbReference>
<name>A0A4R7J295_9ACTN</name>
<accession>A0A4R7J295</accession>
<dbReference type="AlphaFoldDB" id="A0A4R7J295"/>